<dbReference type="AlphaFoldDB" id="A0A5B7DP77"/>
<evidence type="ECO:0000313" key="1">
    <source>
        <dbReference type="EMBL" id="MPC22726.1"/>
    </source>
</evidence>
<keyword evidence="2" id="KW-1185">Reference proteome</keyword>
<protein>
    <submittedName>
        <fullName evidence="1">Uncharacterized protein</fullName>
    </submittedName>
</protein>
<accession>A0A5B7DP77</accession>
<dbReference type="Proteomes" id="UP000324222">
    <property type="component" value="Unassembled WGS sequence"/>
</dbReference>
<sequence>MVSALHHNTIMWCISMVPVKSTSSSSTYSLLPKLSTKYSSVRSSSFKSTKLSMVLFNKSLTPLLSLLVTRLYTVR</sequence>
<gene>
    <name evidence="1" type="ORF">E2C01_015746</name>
</gene>
<comment type="caution">
    <text evidence="1">The sequence shown here is derived from an EMBL/GenBank/DDBJ whole genome shotgun (WGS) entry which is preliminary data.</text>
</comment>
<proteinExistence type="predicted"/>
<name>A0A5B7DP77_PORTR</name>
<organism evidence="1 2">
    <name type="scientific">Portunus trituberculatus</name>
    <name type="common">Swimming crab</name>
    <name type="synonym">Neptunus trituberculatus</name>
    <dbReference type="NCBI Taxonomy" id="210409"/>
    <lineage>
        <taxon>Eukaryota</taxon>
        <taxon>Metazoa</taxon>
        <taxon>Ecdysozoa</taxon>
        <taxon>Arthropoda</taxon>
        <taxon>Crustacea</taxon>
        <taxon>Multicrustacea</taxon>
        <taxon>Malacostraca</taxon>
        <taxon>Eumalacostraca</taxon>
        <taxon>Eucarida</taxon>
        <taxon>Decapoda</taxon>
        <taxon>Pleocyemata</taxon>
        <taxon>Brachyura</taxon>
        <taxon>Eubrachyura</taxon>
        <taxon>Portunoidea</taxon>
        <taxon>Portunidae</taxon>
        <taxon>Portuninae</taxon>
        <taxon>Portunus</taxon>
    </lineage>
</organism>
<evidence type="ECO:0000313" key="2">
    <source>
        <dbReference type="Proteomes" id="UP000324222"/>
    </source>
</evidence>
<reference evidence="1 2" key="1">
    <citation type="submission" date="2019-05" db="EMBL/GenBank/DDBJ databases">
        <title>Another draft genome of Portunus trituberculatus and its Hox gene families provides insights of decapod evolution.</title>
        <authorList>
            <person name="Jeong J.-H."/>
            <person name="Song I."/>
            <person name="Kim S."/>
            <person name="Choi T."/>
            <person name="Kim D."/>
            <person name="Ryu S."/>
            <person name="Kim W."/>
        </authorList>
    </citation>
    <scope>NUCLEOTIDE SEQUENCE [LARGE SCALE GENOMIC DNA]</scope>
    <source>
        <tissue evidence="1">Muscle</tissue>
    </source>
</reference>
<dbReference type="EMBL" id="VSRR010001118">
    <property type="protein sequence ID" value="MPC22726.1"/>
    <property type="molecule type" value="Genomic_DNA"/>
</dbReference>